<evidence type="ECO:0000313" key="5">
    <source>
        <dbReference type="EMBL" id="MBA0619655.1"/>
    </source>
</evidence>
<evidence type="ECO:0000313" key="6">
    <source>
        <dbReference type="Proteomes" id="UP000593561"/>
    </source>
</evidence>
<dbReference type="GO" id="GO:0009611">
    <property type="term" value="P:response to wounding"/>
    <property type="evidence" value="ECO:0007669"/>
    <property type="project" value="UniProtKB-UniRule"/>
</dbReference>
<comment type="similarity">
    <text evidence="1 2">Belongs to the TIFY/JAZ family.</text>
</comment>
<dbReference type="GO" id="GO:2000022">
    <property type="term" value="P:regulation of jasmonic acid mediated signaling pathway"/>
    <property type="evidence" value="ECO:0007669"/>
    <property type="project" value="UniProtKB-UniRule"/>
</dbReference>
<proteinExistence type="inferred from homology"/>
<organism evidence="5 6">
    <name type="scientific">Gossypium davidsonii</name>
    <name type="common">Davidson's cotton</name>
    <name type="synonym">Gossypium klotzschianum subsp. davidsonii</name>
    <dbReference type="NCBI Taxonomy" id="34287"/>
    <lineage>
        <taxon>Eukaryota</taxon>
        <taxon>Viridiplantae</taxon>
        <taxon>Streptophyta</taxon>
        <taxon>Embryophyta</taxon>
        <taxon>Tracheophyta</taxon>
        <taxon>Spermatophyta</taxon>
        <taxon>Magnoliopsida</taxon>
        <taxon>eudicotyledons</taxon>
        <taxon>Gunneridae</taxon>
        <taxon>Pentapetalae</taxon>
        <taxon>rosids</taxon>
        <taxon>malvids</taxon>
        <taxon>Malvales</taxon>
        <taxon>Malvaceae</taxon>
        <taxon>Malvoideae</taxon>
        <taxon>Gossypium</taxon>
    </lineage>
</organism>
<protein>
    <recommendedName>
        <fullName evidence="2">Protein TIFY</fullName>
    </recommendedName>
    <alternativeName>
        <fullName evidence="2">Jasmonate ZIM domain-containing protein</fullName>
    </alternativeName>
</protein>
<dbReference type="GO" id="GO:0005634">
    <property type="term" value="C:nucleus"/>
    <property type="evidence" value="ECO:0007669"/>
    <property type="project" value="UniProtKB-SubCell"/>
</dbReference>
<dbReference type="Proteomes" id="UP000593561">
    <property type="component" value="Unassembled WGS sequence"/>
</dbReference>
<dbReference type="InterPro" id="IPR040390">
    <property type="entry name" value="TIFY/JAZ"/>
</dbReference>
<dbReference type="GO" id="GO:0031347">
    <property type="term" value="P:regulation of defense response"/>
    <property type="evidence" value="ECO:0007669"/>
    <property type="project" value="UniProtKB-UniRule"/>
</dbReference>
<comment type="function">
    <text evidence="2">Repressor of jasmonate responses.</text>
</comment>
<feature type="transmembrane region" description="Helical" evidence="3">
    <location>
        <begin position="94"/>
        <end position="119"/>
    </location>
</feature>
<keyword evidence="3" id="KW-1133">Transmembrane helix</keyword>
<name>A0A7J8S143_GOSDV</name>
<dbReference type="InterPro" id="IPR010399">
    <property type="entry name" value="Tify_dom"/>
</dbReference>
<dbReference type="Pfam" id="PF06200">
    <property type="entry name" value="tify"/>
    <property type="match status" value="1"/>
</dbReference>
<feature type="domain" description="Tify" evidence="4">
    <location>
        <begin position="1"/>
        <end position="29"/>
    </location>
</feature>
<keyword evidence="6" id="KW-1185">Reference proteome</keyword>
<accession>A0A7J8S143</accession>
<keyword evidence="3" id="KW-0472">Membrane</keyword>
<evidence type="ECO:0000256" key="2">
    <source>
        <dbReference type="RuleBase" id="RU369065"/>
    </source>
</evidence>
<comment type="caution">
    <text evidence="5">The sequence shown here is derived from an EMBL/GenBank/DDBJ whole genome shotgun (WGS) entry which is preliminary data.</text>
</comment>
<evidence type="ECO:0000256" key="3">
    <source>
        <dbReference type="SAM" id="Phobius"/>
    </source>
</evidence>
<comment type="domain">
    <text evidence="2">The jas domain is required for interaction with COI1.</text>
</comment>
<evidence type="ECO:0000259" key="4">
    <source>
        <dbReference type="PROSITE" id="PS51320"/>
    </source>
</evidence>
<reference evidence="5 6" key="1">
    <citation type="journal article" date="2019" name="Genome Biol. Evol.">
        <title>Insights into the evolution of the New World diploid cottons (Gossypium, subgenus Houzingenia) based on genome sequencing.</title>
        <authorList>
            <person name="Grover C.E."/>
            <person name="Arick M.A. 2nd"/>
            <person name="Thrash A."/>
            <person name="Conover J.L."/>
            <person name="Sanders W.S."/>
            <person name="Peterson D.G."/>
            <person name="Frelichowski J.E."/>
            <person name="Scheffler J.A."/>
            <person name="Scheffler B.E."/>
            <person name="Wendel J.F."/>
        </authorList>
    </citation>
    <scope>NUCLEOTIDE SEQUENCE [LARGE SCALE GENOMIC DNA]</scope>
    <source>
        <strain evidence="5">27</strain>
        <tissue evidence="5">Leaf</tissue>
    </source>
</reference>
<dbReference type="AlphaFoldDB" id="A0A7J8S143"/>
<sequence length="211" mass="23664">MTIFYCGKVNVYDDMPGCKAEAIMQLAASPVSFPHEILADQRSTPWSIPCHSQAASVKTTPCSQMVILPPQQTENCQFPREESNASLEDSLGKYFLLIAMMITSFSPLLALIIHFCNLLPEGPTSRKALVQRYLEKKKDRFKNKRKVAMSSSPTLDIYLNQVGDQFSNEQLKQSEPYYSPQAEAHRMPLECSSIENVAKIPRLTTDGKGNQ</sequence>
<dbReference type="SMART" id="SM00979">
    <property type="entry name" value="TIFY"/>
    <property type="match status" value="1"/>
</dbReference>
<dbReference type="PROSITE" id="PS51320">
    <property type="entry name" value="TIFY"/>
    <property type="match status" value="1"/>
</dbReference>
<comment type="subcellular location">
    <subcellularLocation>
        <location evidence="2">Nucleus</location>
    </subcellularLocation>
</comment>
<keyword evidence="3" id="KW-0812">Transmembrane</keyword>
<keyword evidence="2" id="KW-1184">Jasmonic acid signaling pathway</keyword>
<gene>
    <name evidence="5" type="ORF">Godav_005473</name>
</gene>
<dbReference type="PANTHER" id="PTHR33077:SF60">
    <property type="entry name" value="TIFY DOMAIN-CONTAINING PROTEIN"/>
    <property type="match status" value="1"/>
</dbReference>
<evidence type="ECO:0000256" key="1">
    <source>
        <dbReference type="ARBA" id="ARBA00008614"/>
    </source>
</evidence>
<dbReference type="PANTHER" id="PTHR33077">
    <property type="entry name" value="PROTEIN TIFY 4A-RELATED-RELATED"/>
    <property type="match status" value="1"/>
</dbReference>
<keyword evidence="2" id="KW-0539">Nucleus</keyword>
<dbReference type="EMBL" id="JABFAC010000008">
    <property type="protein sequence ID" value="MBA0619655.1"/>
    <property type="molecule type" value="Genomic_DNA"/>
</dbReference>